<protein>
    <submittedName>
        <fullName evidence="1">Uncharacterized protein</fullName>
    </submittedName>
</protein>
<comment type="caution">
    <text evidence="1">The sequence shown here is derived from an EMBL/GenBank/DDBJ whole genome shotgun (WGS) entry which is preliminary data.</text>
</comment>
<evidence type="ECO:0000313" key="1">
    <source>
        <dbReference type="EMBL" id="KAF0515981.1"/>
    </source>
</evidence>
<gene>
    <name evidence="1" type="ORF">F8M41_017224</name>
</gene>
<dbReference type="EMBL" id="WTPW01000391">
    <property type="protein sequence ID" value="KAF0515981.1"/>
    <property type="molecule type" value="Genomic_DNA"/>
</dbReference>
<reference evidence="1 2" key="1">
    <citation type="journal article" date="2019" name="Environ. Microbiol.">
        <title>At the nexus of three kingdoms: the genome of the mycorrhizal fungus Gigaspora margarita provides insights into plant, endobacterial and fungal interactions.</title>
        <authorList>
            <person name="Venice F."/>
            <person name="Ghignone S."/>
            <person name="Salvioli di Fossalunga A."/>
            <person name="Amselem J."/>
            <person name="Novero M."/>
            <person name="Xianan X."/>
            <person name="Sedzielewska Toro K."/>
            <person name="Morin E."/>
            <person name="Lipzen A."/>
            <person name="Grigoriev I.V."/>
            <person name="Henrissat B."/>
            <person name="Martin F.M."/>
            <person name="Bonfante P."/>
        </authorList>
    </citation>
    <scope>NUCLEOTIDE SEQUENCE [LARGE SCALE GENOMIC DNA]</scope>
    <source>
        <strain evidence="1 2">BEG34</strain>
    </source>
</reference>
<keyword evidence="2" id="KW-1185">Reference proteome</keyword>
<proteinExistence type="predicted"/>
<evidence type="ECO:0000313" key="2">
    <source>
        <dbReference type="Proteomes" id="UP000439903"/>
    </source>
</evidence>
<organism evidence="1 2">
    <name type="scientific">Gigaspora margarita</name>
    <dbReference type="NCBI Taxonomy" id="4874"/>
    <lineage>
        <taxon>Eukaryota</taxon>
        <taxon>Fungi</taxon>
        <taxon>Fungi incertae sedis</taxon>
        <taxon>Mucoromycota</taxon>
        <taxon>Glomeromycotina</taxon>
        <taxon>Glomeromycetes</taxon>
        <taxon>Diversisporales</taxon>
        <taxon>Gigasporaceae</taxon>
        <taxon>Gigaspora</taxon>
    </lineage>
</organism>
<dbReference type="Proteomes" id="UP000439903">
    <property type="component" value="Unassembled WGS sequence"/>
</dbReference>
<dbReference type="AlphaFoldDB" id="A0A8H4ANC5"/>
<name>A0A8H4ANC5_GIGMA</name>
<accession>A0A8H4ANC5</accession>
<sequence length="110" mass="12742">MQGMGDMMVSLKLYKMYARDESWKKRIKRLMTIIDSMIESKLDSDDVSSITTTNNGTNTEDASSWYAGNEQYDATDDGRLRFKSNAKHDETDGFWWYTKNGKSTIRLLHP</sequence>